<dbReference type="CDD" id="cd00085">
    <property type="entry name" value="HNHc"/>
    <property type="match status" value="1"/>
</dbReference>
<name>A0A223W0A5_9CAUD</name>
<dbReference type="OrthoDB" id="22258at10239"/>
<dbReference type="KEGG" id="vg:40088255"/>
<dbReference type="InterPro" id="IPR029471">
    <property type="entry name" value="HNH_5"/>
</dbReference>
<reference evidence="2 3" key="1">
    <citation type="submission" date="2017-06" db="EMBL/GenBank/DDBJ databases">
        <authorList>
            <person name="Kim H.J."/>
            <person name="Triplett B.A."/>
        </authorList>
    </citation>
    <scope>NUCLEOTIDE SEQUENCE [LARGE SCALE GENOMIC DNA]</scope>
</reference>
<dbReference type="RefSeq" id="YP_009611917.1">
    <property type="nucleotide sequence ID" value="NC_042013.1"/>
</dbReference>
<evidence type="ECO:0000313" key="2">
    <source>
        <dbReference type="EMBL" id="ASV44726.1"/>
    </source>
</evidence>
<keyword evidence="2" id="KW-0378">Hydrolase</keyword>
<accession>A0A223W0A5</accession>
<dbReference type="Pfam" id="PF14279">
    <property type="entry name" value="HNH_5"/>
    <property type="match status" value="1"/>
</dbReference>
<dbReference type="EMBL" id="MF403008">
    <property type="protein sequence ID" value="ASV44726.1"/>
    <property type="molecule type" value="Genomic_DNA"/>
</dbReference>
<proteinExistence type="predicted"/>
<evidence type="ECO:0000259" key="1">
    <source>
        <dbReference type="SMART" id="SM00507"/>
    </source>
</evidence>
<organism evidence="2 3">
    <name type="scientific">Agrobacterium phage Atu_ph07</name>
    <dbReference type="NCBI Taxonomy" id="2024264"/>
    <lineage>
        <taxon>Viruses</taxon>
        <taxon>Duplodnaviria</taxon>
        <taxon>Heunggongvirae</taxon>
        <taxon>Uroviricota</taxon>
        <taxon>Caudoviricetes</taxon>
        <taxon>Polybotosvirus</taxon>
        <taxon>Polybotosvirus Atuph07</taxon>
    </lineage>
</organism>
<dbReference type="InterPro" id="IPR003615">
    <property type="entry name" value="HNH_nuc"/>
</dbReference>
<evidence type="ECO:0000313" key="3">
    <source>
        <dbReference type="Proteomes" id="UP000223025"/>
    </source>
</evidence>
<dbReference type="PANTHER" id="PTHR33877:SF2">
    <property type="entry name" value="OS07G0170200 PROTEIN"/>
    <property type="match status" value="1"/>
</dbReference>
<feature type="domain" description="HNH nuclease" evidence="1">
    <location>
        <begin position="73"/>
        <end position="128"/>
    </location>
</feature>
<keyword evidence="2" id="KW-0255">Endonuclease</keyword>
<keyword evidence="3" id="KW-1185">Reference proteome</keyword>
<dbReference type="Gene3D" id="1.10.30.50">
    <property type="match status" value="1"/>
</dbReference>
<dbReference type="GeneID" id="40088255"/>
<dbReference type="PANTHER" id="PTHR33877">
    <property type="entry name" value="SLL1193 PROTEIN"/>
    <property type="match status" value="1"/>
</dbReference>
<dbReference type="SMART" id="SM00507">
    <property type="entry name" value="HNHc"/>
    <property type="match status" value="1"/>
</dbReference>
<dbReference type="GO" id="GO:0004519">
    <property type="term" value="F:endonuclease activity"/>
    <property type="evidence" value="ECO:0007669"/>
    <property type="project" value="UniProtKB-KW"/>
</dbReference>
<protein>
    <submittedName>
        <fullName evidence="2">HNH endonuclease family protein</fullName>
    </submittedName>
</protein>
<keyword evidence="2" id="KW-0540">Nuclease</keyword>
<sequence>MTTLILNADGSPISVLPLATVSWNEAIKSYYLDKVDIIEFYDDWVVSSPSTTMKVPSVVMTREFFNVSKSVSFCRENLLLRDNYTCQYCGFYGYENQELLTQDHVDPRFHGGETKWDNISIACTECNVKKGHKVGQKPNVLPYRPTYFQLVKNRKKYPIYVADRSWIDYIDWPSDKIFISKPNKH</sequence>
<dbReference type="InterPro" id="IPR052892">
    <property type="entry name" value="NA-targeting_endonuclease"/>
</dbReference>
<dbReference type="Proteomes" id="UP000223025">
    <property type="component" value="Segment"/>
</dbReference>